<gene>
    <name evidence="27" type="primary">MFSD1</name>
    <name evidence="27" type="ORF">LOCC1_G006510</name>
</gene>
<organism evidence="27 28">
    <name type="scientific">Lachnellula occidentalis</name>
    <dbReference type="NCBI Taxonomy" id="215460"/>
    <lineage>
        <taxon>Eukaryota</taxon>
        <taxon>Fungi</taxon>
        <taxon>Dikarya</taxon>
        <taxon>Ascomycota</taxon>
        <taxon>Pezizomycotina</taxon>
        <taxon>Leotiomycetes</taxon>
        <taxon>Helotiales</taxon>
        <taxon>Lachnaceae</taxon>
        <taxon>Lachnellula</taxon>
    </lineage>
</organism>
<evidence type="ECO:0000256" key="5">
    <source>
        <dbReference type="ARBA" id="ARBA00022989"/>
    </source>
</evidence>
<sequence length="357" mass="38784">MIGIGGEIPSVIASDIVTRWFHEEHLALALATLLGLSRLGSVATSILTPRLTSAHGVIFASWASTIIALLVSVPCVIYVLANDAAQSSSGTQSESRFKDSLKRFPRIFWLLGIICIAFYGCYGPFNNSAIRFIASRFYNDDQEVAGIAVSIPNVLSGILVLPFGLLLEHPRFKFYPLSLLFSSALIVVAHALFMVQIGGAIFPLCLLGVAYALFGVAFWPSVACSILQDSSTSLLPLPLLDDNDRTDELEESLIARLQEPVDDSSPLVDRERGHIDGDREDRDEDSEVTERVGTNEDLVVIGYGILTSFLNLSMGIVPVVLAVMEVWAGYSGLEMVFVGLSVFALSASARLINIWRD</sequence>
<comment type="catalytic activity">
    <reaction evidence="18">
        <text>L-histidyl-L-alpha-amino acid(out) = L-histidyl-L-alpha-amino acid(in)</text>
        <dbReference type="Rhea" id="RHEA:79379"/>
        <dbReference type="ChEBI" id="CHEBI:229964"/>
    </reaction>
</comment>
<reference evidence="27 28" key="1">
    <citation type="submission" date="2018-05" db="EMBL/GenBank/DDBJ databases">
        <title>Genome sequencing and assembly of the regulated plant pathogen Lachnellula willkommii and related sister species for the development of diagnostic species identification markers.</title>
        <authorList>
            <person name="Giroux E."/>
            <person name="Bilodeau G."/>
        </authorList>
    </citation>
    <scope>NUCLEOTIDE SEQUENCE [LARGE SCALE GENOMIC DNA]</scope>
    <source>
        <strain evidence="27 28">CBS 160.35</strain>
    </source>
</reference>
<dbReference type="OrthoDB" id="424834at2759"/>
<proteinExistence type="inferred from homology"/>
<evidence type="ECO:0000313" key="27">
    <source>
        <dbReference type="EMBL" id="TVY41987.1"/>
    </source>
</evidence>
<evidence type="ECO:0000256" key="17">
    <source>
        <dbReference type="ARBA" id="ARBA00044903"/>
    </source>
</evidence>
<comment type="subunit">
    <text evidence="24">Homodimer. Interacts with lysosomal protein GLMP (via lumenal domain); the interaction starts while both proteins are still in the endoplasmic reticulum and is required for stabilization of MFSD1 in lysosomes but has no direct effect on its targeting to lysosomes or transporter activity.</text>
</comment>
<dbReference type="PANTHER" id="PTHR23512">
    <property type="entry name" value="MAJOR FACILITATOR SUPERFAMILY DOMAIN-CONTAINING PROTEIN 1"/>
    <property type="match status" value="1"/>
</dbReference>
<comment type="caution">
    <text evidence="27">The sequence shown here is derived from an EMBL/GenBank/DDBJ whole genome shotgun (WGS) entry which is preliminary data.</text>
</comment>
<evidence type="ECO:0000313" key="28">
    <source>
        <dbReference type="Proteomes" id="UP000443090"/>
    </source>
</evidence>
<evidence type="ECO:0000256" key="3">
    <source>
        <dbReference type="ARBA" id="ARBA00022448"/>
    </source>
</evidence>
<feature type="transmembrane region" description="Helical" evidence="26">
    <location>
        <begin position="174"/>
        <end position="195"/>
    </location>
</feature>
<feature type="transmembrane region" description="Helical" evidence="26">
    <location>
        <begin position="335"/>
        <end position="355"/>
    </location>
</feature>
<keyword evidence="5 26" id="KW-1133">Transmembrane helix</keyword>
<comment type="catalytic activity">
    <reaction evidence="20">
        <text>L-lysyl-glycine(out) = L-lysyl-glycine(in)</text>
        <dbReference type="Rhea" id="RHEA:79407"/>
        <dbReference type="ChEBI" id="CHEBI:191202"/>
    </reaction>
</comment>
<comment type="catalytic activity">
    <reaction evidence="15">
        <text>L-arginyl-L-alpha-amino acid(out) = L-arginyl-L-alpha-amino acid(in)</text>
        <dbReference type="Rhea" id="RHEA:79371"/>
        <dbReference type="ChEBI" id="CHEBI:84315"/>
    </reaction>
</comment>
<comment type="catalytic activity">
    <reaction evidence="13">
        <text>L-alpha-aminoacyl-L-lysine(out) = L-alpha-aminoacyl-L-lysine(in)</text>
        <dbReference type="Rhea" id="RHEA:79383"/>
        <dbReference type="ChEBI" id="CHEBI:229966"/>
    </reaction>
</comment>
<comment type="catalytic activity">
    <reaction evidence="14">
        <text>L-aspartyl-L-lysine(out) = L-aspartyl-L-lysine(in)</text>
        <dbReference type="Rhea" id="RHEA:79411"/>
        <dbReference type="ChEBI" id="CHEBI:229953"/>
    </reaction>
</comment>
<feature type="transmembrane region" description="Helical" evidence="26">
    <location>
        <begin position="201"/>
        <end position="227"/>
    </location>
</feature>
<dbReference type="Gene3D" id="1.20.1250.20">
    <property type="entry name" value="MFS general substrate transporter like domains"/>
    <property type="match status" value="1"/>
</dbReference>
<dbReference type="AlphaFoldDB" id="A0A8H8RU94"/>
<evidence type="ECO:0000256" key="8">
    <source>
        <dbReference type="ARBA" id="ARBA00044876"/>
    </source>
</evidence>
<evidence type="ECO:0000256" key="6">
    <source>
        <dbReference type="ARBA" id="ARBA00023136"/>
    </source>
</evidence>
<keyword evidence="3" id="KW-0813">Transport</keyword>
<comment type="catalytic activity">
    <reaction evidence="8">
        <text>L-lysyl-L-alanine(out) = L-lysyl-L-alanine(in)</text>
        <dbReference type="Rhea" id="RHEA:79399"/>
        <dbReference type="ChEBI" id="CHEBI:229954"/>
    </reaction>
</comment>
<comment type="subcellular location">
    <subcellularLocation>
        <location evidence="1">Lysosome membrane</location>
        <topology evidence="1">Multi-pass membrane protein</topology>
    </subcellularLocation>
</comment>
<comment type="catalytic activity">
    <reaction evidence="19">
        <text>L-alanyl-L-lysine(out) = L-alanyl-L-lysine(in)</text>
        <dbReference type="Rhea" id="RHEA:79415"/>
        <dbReference type="ChEBI" id="CHEBI:192470"/>
    </reaction>
</comment>
<evidence type="ECO:0000256" key="9">
    <source>
        <dbReference type="ARBA" id="ARBA00044878"/>
    </source>
</evidence>
<feature type="transmembrane region" description="Helical" evidence="26">
    <location>
        <begin position="145"/>
        <end position="167"/>
    </location>
</feature>
<evidence type="ECO:0000256" key="22">
    <source>
        <dbReference type="ARBA" id="ARBA00045018"/>
    </source>
</evidence>
<keyword evidence="4 26" id="KW-0812">Transmembrane</keyword>
<evidence type="ECO:0000256" key="21">
    <source>
        <dbReference type="ARBA" id="ARBA00044985"/>
    </source>
</evidence>
<feature type="region of interest" description="Disordered" evidence="25">
    <location>
        <begin position="262"/>
        <end position="290"/>
    </location>
</feature>
<comment type="catalytic activity">
    <reaction evidence="9">
        <text>L-histidyl-glycine(out) = L-histidyl-glycine(in)</text>
        <dbReference type="Rhea" id="RHEA:79395"/>
        <dbReference type="ChEBI" id="CHEBI:229957"/>
    </reaction>
</comment>
<dbReference type="SUPFAM" id="SSF103473">
    <property type="entry name" value="MFS general substrate transporter"/>
    <property type="match status" value="1"/>
</dbReference>
<comment type="catalytic activity">
    <reaction evidence="11">
        <text>L-alpha-aminoacyl-L-histidine(out) = L-alpha-aminoacyl-L-histidine(in)</text>
        <dbReference type="Rhea" id="RHEA:79375"/>
        <dbReference type="ChEBI" id="CHEBI:229967"/>
    </reaction>
</comment>
<feature type="transmembrane region" description="Helical" evidence="26">
    <location>
        <begin position="300"/>
        <end position="323"/>
    </location>
</feature>
<evidence type="ECO:0000256" key="1">
    <source>
        <dbReference type="ARBA" id="ARBA00004155"/>
    </source>
</evidence>
<evidence type="ECO:0000256" key="24">
    <source>
        <dbReference type="ARBA" id="ARBA00046376"/>
    </source>
</evidence>
<dbReference type="InterPro" id="IPR011701">
    <property type="entry name" value="MFS"/>
</dbReference>
<dbReference type="EMBL" id="QGMI01000357">
    <property type="protein sequence ID" value="TVY41987.1"/>
    <property type="molecule type" value="Genomic_DNA"/>
</dbReference>
<keyword evidence="28" id="KW-1185">Reference proteome</keyword>
<feature type="compositionally biased region" description="Basic and acidic residues" evidence="25">
    <location>
        <begin position="268"/>
        <end position="280"/>
    </location>
</feature>
<evidence type="ECO:0000256" key="16">
    <source>
        <dbReference type="ARBA" id="ARBA00044900"/>
    </source>
</evidence>
<evidence type="ECO:0000256" key="26">
    <source>
        <dbReference type="SAM" id="Phobius"/>
    </source>
</evidence>
<evidence type="ECO:0000256" key="23">
    <source>
        <dbReference type="ARBA" id="ARBA00045709"/>
    </source>
</evidence>
<evidence type="ECO:0000256" key="12">
    <source>
        <dbReference type="ARBA" id="ARBA00044891"/>
    </source>
</evidence>
<name>A0A8H8RU94_9HELO</name>
<dbReference type="Proteomes" id="UP000443090">
    <property type="component" value="Unassembled WGS sequence"/>
</dbReference>
<protein>
    <recommendedName>
        <fullName evidence="21">Lysosomal dipeptide transporter MFSD1</fullName>
    </recommendedName>
    <alternativeName>
        <fullName evidence="22">Major facilitator superfamily domain-containing protein 1</fullName>
    </alternativeName>
</protein>
<evidence type="ECO:0000256" key="19">
    <source>
        <dbReference type="ARBA" id="ARBA00044919"/>
    </source>
</evidence>
<dbReference type="InterPro" id="IPR036259">
    <property type="entry name" value="MFS_trans_sf"/>
</dbReference>
<evidence type="ECO:0000256" key="20">
    <source>
        <dbReference type="ARBA" id="ARBA00044924"/>
    </source>
</evidence>
<comment type="catalytic activity">
    <reaction evidence="12">
        <text>L-lysyl-L-alpha-amino acid(out) = L-lysyl-L-alpha-amino acid(in)</text>
        <dbReference type="Rhea" id="RHEA:79387"/>
        <dbReference type="ChEBI" id="CHEBI:229965"/>
    </reaction>
</comment>
<evidence type="ECO:0000256" key="14">
    <source>
        <dbReference type="ARBA" id="ARBA00044898"/>
    </source>
</evidence>
<evidence type="ECO:0000256" key="25">
    <source>
        <dbReference type="SAM" id="MobiDB-lite"/>
    </source>
</evidence>
<dbReference type="GO" id="GO:0022857">
    <property type="term" value="F:transmembrane transporter activity"/>
    <property type="evidence" value="ECO:0007669"/>
    <property type="project" value="InterPro"/>
</dbReference>
<dbReference type="PANTHER" id="PTHR23512:SF3">
    <property type="entry name" value="MAJOR FACILITATOR SUPERFAMILY DOMAIN-CONTAINING PROTEIN 1"/>
    <property type="match status" value="1"/>
</dbReference>
<comment type="function">
    <text evidence="23">Lysosomal dipeptide uniporter that selectively exports lysine, arginine or histidine-containing dipeptides with a net positive charge from the lysosome lumen into the cytosol. Could play a role in a specific type of protein O-glycosylation indirectly regulating macrophages migration and tissue invasion. Also essential for liver homeostasis.</text>
</comment>
<accession>A0A8H8RU94</accession>
<evidence type="ECO:0000256" key="7">
    <source>
        <dbReference type="ARBA" id="ARBA00023228"/>
    </source>
</evidence>
<evidence type="ECO:0000256" key="10">
    <source>
        <dbReference type="ARBA" id="ARBA00044881"/>
    </source>
</evidence>
<evidence type="ECO:0000256" key="4">
    <source>
        <dbReference type="ARBA" id="ARBA00022692"/>
    </source>
</evidence>
<dbReference type="InterPro" id="IPR052187">
    <property type="entry name" value="MFSD1"/>
</dbReference>
<evidence type="ECO:0000256" key="2">
    <source>
        <dbReference type="ARBA" id="ARBA00008335"/>
    </source>
</evidence>
<feature type="transmembrane region" description="Helical" evidence="26">
    <location>
        <begin position="107"/>
        <end position="125"/>
    </location>
</feature>
<comment type="catalytic activity">
    <reaction evidence="17">
        <text>L-arginyl-glycine(out) = L-arginyl-glycine(in)</text>
        <dbReference type="Rhea" id="RHEA:79391"/>
        <dbReference type="ChEBI" id="CHEBI:229955"/>
    </reaction>
</comment>
<comment type="catalytic activity">
    <reaction evidence="10">
        <text>L-alpha-aminoacyl-L-arginine(out) = L-alpha-aminoacyl-L-arginine(in)</text>
        <dbReference type="Rhea" id="RHEA:79367"/>
        <dbReference type="ChEBI" id="CHEBI:229968"/>
    </reaction>
</comment>
<keyword evidence="7" id="KW-0458">Lysosome</keyword>
<feature type="transmembrane region" description="Helical" evidence="26">
    <location>
        <begin position="59"/>
        <end position="81"/>
    </location>
</feature>
<evidence type="ECO:0000256" key="13">
    <source>
        <dbReference type="ARBA" id="ARBA00044893"/>
    </source>
</evidence>
<evidence type="ECO:0000256" key="11">
    <source>
        <dbReference type="ARBA" id="ARBA00044884"/>
    </source>
</evidence>
<keyword evidence="6 26" id="KW-0472">Membrane</keyword>
<evidence type="ECO:0000256" key="15">
    <source>
        <dbReference type="ARBA" id="ARBA00044899"/>
    </source>
</evidence>
<comment type="catalytic activity">
    <reaction evidence="16">
        <text>L-lysyl-L-lysine(out) = L-lysyl-L-lysine(in)</text>
        <dbReference type="Rhea" id="RHEA:79403"/>
        <dbReference type="ChEBI" id="CHEBI:229956"/>
    </reaction>
</comment>
<dbReference type="Pfam" id="PF07690">
    <property type="entry name" value="MFS_1"/>
    <property type="match status" value="1"/>
</dbReference>
<evidence type="ECO:0000256" key="18">
    <source>
        <dbReference type="ARBA" id="ARBA00044912"/>
    </source>
</evidence>
<comment type="similarity">
    <text evidence="2">Belongs to the major facilitator superfamily.</text>
</comment>
<feature type="transmembrane region" description="Helical" evidence="26">
    <location>
        <begin position="26"/>
        <end position="47"/>
    </location>
</feature>